<dbReference type="SUPFAM" id="SSF55729">
    <property type="entry name" value="Acyl-CoA N-acyltransferases (Nat)"/>
    <property type="match status" value="1"/>
</dbReference>
<dbReference type="PROSITE" id="PS51186">
    <property type="entry name" value="GNAT"/>
    <property type="match status" value="1"/>
</dbReference>
<dbReference type="GO" id="GO:0016747">
    <property type="term" value="F:acyltransferase activity, transferring groups other than amino-acyl groups"/>
    <property type="evidence" value="ECO:0007669"/>
    <property type="project" value="InterPro"/>
</dbReference>
<dbReference type="EMBL" id="CP018180">
    <property type="protein sequence ID" value="AUJ32960.1"/>
    <property type="molecule type" value="Genomic_DNA"/>
</dbReference>
<accession>A0A3S6QY73</accession>
<gene>
    <name evidence="4" type="ORF">BSQ50_10670</name>
</gene>
<dbReference type="InterPro" id="IPR016181">
    <property type="entry name" value="Acyl_CoA_acyltransferase"/>
</dbReference>
<proteinExistence type="predicted"/>
<dbReference type="InterPro" id="IPR050832">
    <property type="entry name" value="Bact_Acetyltransf"/>
</dbReference>
<evidence type="ECO:0000313" key="4">
    <source>
        <dbReference type="EMBL" id="AUJ32960.1"/>
    </source>
</evidence>
<dbReference type="KEGG" id="lng:BSQ50_10670"/>
<dbReference type="Pfam" id="PF00583">
    <property type="entry name" value="Acetyltransf_1"/>
    <property type="match status" value="1"/>
</dbReference>
<feature type="domain" description="N-acetyltransferase" evidence="3">
    <location>
        <begin position="1"/>
        <end position="158"/>
    </location>
</feature>
<reference evidence="4 5" key="1">
    <citation type="submission" date="2016-11" db="EMBL/GenBank/DDBJ databases">
        <title>Interaction between Lactobacillus species and yeast in water kefir.</title>
        <authorList>
            <person name="Behr J."/>
            <person name="Xu D."/>
            <person name="Vogel R.F."/>
        </authorList>
    </citation>
    <scope>NUCLEOTIDE SEQUENCE [LARGE SCALE GENOMIC DNA]</scope>
    <source>
        <strain evidence="4 5">TMW 1.1827</strain>
    </source>
</reference>
<organism evidence="4 5">
    <name type="scientific">Liquorilactobacillus nagelii</name>
    <dbReference type="NCBI Taxonomy" id="82688"/>
    <lineage>
        <taxon>Bacteria</taxon>
        <taxon>Bacillati</taxon>
        <taxon>Bacillota</taxon>
        <taxon>Bacilli</taxon>
        <taxon>Lactobacillales</taxon>
        <taxon>Lactobacillaceae</taxon>
        <taxon>Liquorilactobacillus</taxon>
    </lineage>
</organism>
<dbReference type="PANTHER" id="PTHR43877:SF2">
    <property type="entry name" value="AMINOALKYLPHOSPHONATE N-ACETYLTRANSFERASE-RELATED"/>
    <property type="match status" value="1"/>
</dbReference>
<keyword evidence="2" id="KW-0012">Acyltransferase</keyword>
<dbReference type="RefSeq" id="WP_148127185.1">
    <property type="nucleotide sequence ID" value="NZ_CP018180.1"/>
</dbReference>
<sequence length="162" mass="18043">MHLRQIKTADNSAVKNIIQTTLQEFHDDLPGTAYYDPQLADLAGYYNHQPQKAAFWVVAEQSQILGCGGFGPFSKQTAELQKLYFLPEARGHGFGKEIMLRSIKLAAQLGYQQLYIETFANLDSAIGLYQHFGFEQLAAPLAGSSHSACDRWFIKDLQASAN</sequence>
<name>A0A3S6QY73_9LACO</name>
<evidence type="ECO:0000259" key="3">
    <source>
        <dbReference type="PROSITE" id="PS51186"/>
    </source>
</evidence>
<protein>
    <recommendedName>
        <fullName evidence="3">N-acetyltransferase domain-containing protein</fullName>
    </recommendedName>
</protein>
<dbReference type="AlphaFoldDB" id="A0A3S6QY73"/>
<dbReference type="Gene3D" id="3.40.630.30">
    <property type="match status" value="1"/>
</dbReference>
<evidence type="ECO:0000256" key="1">
    <source>
        <dbReference type="ARBA" id="ARBA00022679"/>
    </source>
</evidence>
<evidence type="ECO:0000256" key="2">
    <source>
        <dbReference type="ARBA" id="ARBA00023315"/>
    </source>
</evidence>
<keyword evidence="5" id="KW-1185">Reference proteome</keyword>
<evidence type="ECO:0000313" key="5">
    <source>
        <dbReference type="Proteomes" id="UP000324497"/>
    </source>
</evidence>
<dbReference type="CDD" id="cd04301">
    <property type="entry name" value="NAT_SF"/>
    <property type="match status" value="1"/>
</dbReference>
<dbReference type="PANTHER" id="PTHR43877">
    <property type="entry name" value="AMINOALKYLPHOSPHONATE N-ACETYLTRANSFERASE-RELATED-RELATED"/>
    <property type="match status" value="1"/>
</dbReference>
<dbReference type="Proteomes" id="UP000324497">
    <property type="component" value="Chromosome"/>
</dbReference>
<dbReference type="InterPro" id="IPR000182">
    <property type="entry name" value="GNAT_dom"/>
</dbReference>
<keyword evidence="1" id="KW-0808">Transferase</keyword>